<dbReference type="CDD" id="cd04198">
    <property type="entry name" value="eIF-2B_gamma_N"/>
    <property type="match status" value="1"/>
</dbReference>
<comment type="function">
    <text evidence="8">Acts as a component of the translation initiation factor 2B (eIF2B) complex, which catalyzes the exchange of GDP for GTP on the eukaryotic initiation factor 2 (eIF2) complex gamma subunit. Its guanine nucleotide exchange factor activity is repressed when bound to eIF2 complex phosphorylated on the alpha subunit, thereby limiting the amount of methionyl-initiator methionine tRNA available to the ribosome and consequently global translation is repressed.</text>
</comment>
<evidence type="ECO:0000256" key="1">
    <source>
        <dbReference type="ARBA" id="ARBA00004514"/>
    </source>
</evidence>
<dbReference type="GO" id="GO:0003743">
    <property type="term" value="F:translation initiation factor activity"/>
    <property type="evidence" value="ECO:0007669"/>
    <property type="project" value="UniProtKB-KW"/>
</dbReference>
<dbReference type="Pfam" id="PF25087">
    <property type="entry name" value="GMPPB_C"/>
    <property type="match status" value="1"/>
</dbReference>
<proteinExistence type="inferred from homology"/>
<dbReference type="CTD" id="36722"/>
<dbReference type="Pfam" id="PF00483">
    <property type="entry name" value="NTP_transferase"/>
    <property type="match status" value="1"/>
</dbReference>
<dbReference type="InterPro" id="IPR005835">
    <property type="entry name" value="NTP_transferase_dom"/>
</dbReference>
<dbReference type="GO" id="GO:0002183">
    <property type="term" value="P:cytoplasmic translational initiation"/>
    <property type="evidence" value="ECO:0007669"/>
    <property type="project" value="TreeGrafter"/>
</dbReference>
<dbReference type="PANTHER" id="PTHR45989:SF1">
    <property type="entry name" value="TRANSLATION INITIATION FACTOR EIF-2B SUBUNIT GAMMA"/>
    <property type="match status" value="1"/>
</dbReference>
<keyword evidence="13" id="KW-1185">Reference proteome</keyword>
<dbReference type="GeneID" id="106667133"/>
<dbReference type="EnsemblMetazoa" id="XM_014394860.1">
    <property type="protein sequence ID" value="XP_014250346.1"/>
    <property type="gene ID" value="LOC106667133"/>
</dbReference>
<dbReference type="GO" id="GO:0005085">
    <property type="term" value="F:guanyl-nucleotide exchange factor activity"/>
    <property type="evidence" value="ECO:0007669"/>
    <property type="project" value="TreeGrafter"/>
</dbReference>
<comment type="similarity">
    <text evidence="2">Belongs to the eIF-2B gamma/epsilon subunits family.</text>
</comment>
<evidence type="ECO:0000256" key="9">
    <source>
        <dbReference type="ARBA" id="ARBA00046432"/>
    </source>
</evidence>
<evidence type="ECO:0000256" key="2">
    <source>
        <dbReference type="ARBA" id="ARBA00007878"/>
    </source>
</evidence>
<comment type="subunit">
    <text evidence="9">Component of the translation initiation factor 2B (eIF2B) complex which is a heterodecamer of two sets of five different subunits: alpha, beta, gamma, delta and epsilon. Subunits alpha, beta and delta comprise a regulatory subcomplex and subunits epsilon and gamma comprise a catalytic subcomplex. Within the complex, the hexameric regulatory complex resides at the center, with the two heterodimeric catalytic subcomplexes bound on opposite sides.</text>
</comment>
<feature type="domain" description="Nucleotidyl transferase" evidence="10">
    <location>
        <begin position="9"/>
        <end position="146"/>
    </location>
</feature>
<dbReference type="OrthoDB" id="10250549at2759"/>
<dbReference type="InterPro" id="IPR029044">
    <property type="entry name" value="Nucleotide-diphossugar_trans"/>
</dbReference>
<evidence type="ECO:0000259" key="10">
    <source>
        <dbReference type="Pfam" id="PF00483"/>
    </source>
</evidence>
<evidence type="ECO:0000256" key="6">
    <source>
        <dbReference type="ARBA" id="ARBA00044196"/>
    </source>
</evidence>
<dbReference type="AlphaFoldDB" id="A0A8I6RV30"/>
<comment type="subcellular location">
    <subcellularLocation>
        <location evidence="1">Cytoplasm</location>
        <location evidence="1">Cytosol</location>
    </subcellularLocation>
</comment>
<dbReference type="GO" id="GO:0005829">
    <property type="term" value="C:cytosol"/>
    <property type="evidence" value="ECO:0007669"/>
    <property type="project" value="UniProtKB-SubCell"/>
</dbReference>
<keyword evidence="4" id="KW-0396">Initiation factor</keyword>
<dbReference type="KEGG" id="clec:106667133"/>
<feature type="domain" description="Mannose-1-phosphate guanyltransferase C-terminal" evidence="11">
    <location>
        <begin position="349"/>
        <end position="446"/>
    </location>
</feature>
<evidence type="ECO:0000256" key="8">
    <source>
        <dbReference type="ARBA" id="ARBA00045373"/>
    </source>
</evidence>
<evidence type="ECO:0000256" key="7">
    <source>
        <dbReference type="ARBA" id="ARBA00044229"/>
    </source>
</evidence>
<dbReference type="Proteomes" id="UP000494040">
    <property type="component" value="Unassembled WGS sequence"/>
</dbReference>
<dbReference type="RefSeq" id="XP_014250346.1">
    <property type="nucleotide sequence ID" value="XM_014394860.1"/>
</dbReference>
<dbReference type="OMA" id="NCVINPK"/>
<keyword evidence="5" id="KW-0648">Protein biosynthesis</keyword>
<evidence type="ECO:0000256" key="5">
    <source>
        <dbReference type="ARBA" id="ARBA00022917"/>
    </source>
</evidence>
<dbReference type="Gene3D" id="3.90.550.10">
    <property type="entry name" value="Spore Coat Polysaccharide Biosynthesis Protein SpsA, Chain A"/>
    <property type="match status" value="1"/>
</dbReference>
<evidence type="ECO:0000259" key="11">
    <source>
        <dbReference type="Pfam" id="PF25087"/>
    </source>
</evidence>
<evidence type="ECO:0000256" key="4">
    <source>
        <dbReference type="ARBA" id="ARBA00022540"/>
    </source>
</evidence>
<keyword evidence="3" id="KW-0963">Cytoplasm</keyword>
<dbReference type="GO" id="GO:0005851">
    <property type="term" value="C:eukaryotic translation initiation factor 2B complex"/>
    <property type="evidence" value="ECO:0007669"/>
    <property type="project" value="TreeGrafter"/>
</dbReference>
<evidence type="ECO:0000313" key="13">
    <source>
        <dbReference type="Proteomes" id="UP000494040"/>
    </source>
</evidence>
<dbReference type="Gene3D" id="2.160.10.10">
    <property type="entry name" value="Hexapeptide repeat proteins"/>
    <property type="match status" value="1"/>
</dbReference>
<evidence type="ECO:0000313" key="12">
    <source>
        <dbReference type="EnsemblMetazoa" id="XP_014250346.1"/>
    </source>
</evidence>
<name>A0A8I6RV30_CIMLE</name>
<dbReference type="InterPro" id="IPR051960">
    <property type="entry name" value="eIF2B_gamma"/>
</dbReference>
<dbReference type="SUPFAM" id="SSF53448">
    <property type="entry name" value="Nucleotide-diphospho-sugar transferases"/>
    <property type="match status" value="1"/>
</dbReference>
<sequence length="461" mass="50783">MVTSAELQAVVLAAGKGSRMTELTARRPKCLLPIGNLPMIYFPLDLLERSGFKDAIVVVLETTKGEIQAALDKTGLKIKCDLVSIPAGEDWGTADSLRYLEESNKIKLDVLVITCDLITNVSLAPLLDMYRKQNSAITAMFVKTQNNTVLTTPGPKTKNKRERDFVGIYKETSRLVLLASSSDYEEILPLSTNLLRKYGKFTIHSKLLDAHVYIIRKWLCQYLTHNRTLGTLKGEVLPYVAKKRVPSNNDCTLNAAEEKASIIGASVKTELAQFAQESELAYKVREMSSYNSNTSQTGYGCDPIQCYACIYDSEETYAIRANTIHDYNLANRQIYEKWNELATCKELISVSSSANISSSQVGPTCLIGDKAVIAEKTSLNSTIVGVGSTVNTKTLIKDSVIMAGVTIEQGCVIDNCIICEQAFVGSNCTLKDCIVGSHHKVQSESKHSNEVLTVVDRLMEF</sequence>
<accession>A0A8I6RV30</accession>
<reference evidence="12" key="1">
    <citation type="submission" date="2022-01" db="UniProtKB">
        <authorList>
            <consortium name="EnsemblMetazoa"/>
        </authorList>
    </citation>
    <scope>IDENTIFICATION</scope>
</reference>
<protein>
    <recommendedName>
        <fullName evidence="6">Translation initiation factor eIF2B subunit gamma</fullName>
    </recommendedName>
    <alternativeName>
        <fullName evidence="7">eIF2B GDP-GTP exchange factor subunit gamma</fullName>
    </alternativeName>
</protein>
<dbReference type="PANTHER" id="PTHR45989">
    <property type="entry name" value="TRANSLATION INITIATION FACTOR EIF-2B SUBUNIT GAMMA"/>
    <property type="match status" value="1"/>
</dbReference>
<dbReference type="InterPro" id="IPR056729">
    <property type="entry name" value="GMPPB_C"/>
</dbReference>
<organism evidence="12 13">
    <name type="scientific">Cimex lectularius</name>
    <name type="common">Bed bug</name>
    <name type="synonym">Acanthia lectularia</name>
    <dbReference type="NCBI Taxonomy" id="79782"/>
    <lineage>
        <taxon>Eukaryota</taxon>
        <taxon>Metazoa</taxon>
        <taxon>Ecdysozoa</taxon>
        <taxon>Arthropoda</taxon>
        <taxon>Hexapoda</taxon>
        <taxon>Insecta</taxon>
        <taxon>Pterygota</taxon>
        <taxon>Neoptera</taxon>
        <taxon>Paraneoptera</taxon>
        <taxon>Hemiptera</taxon>
        <taxon>Heteroptera</taxon>
        <taxon>Panheteroptera</taxon>
        <taxon>Cimicomorpha</taxon>
        <taxon>Cimicidae</taxon>
        <taxon>Cimex</taxon>
    </lineage>
</organism>
<evidence type="ECO:0000256" key="3">
    <source>
        <dbReference type="ARBA" id="ARBA00022490"/>
    </source>
</evidence>